<reference evidence="2" key="1">
    <citation type="submission" date="1999-02" db="EMBL/GenBank/DDBJ databases">
        <title>Functional prediction of the coding sequences of 75 new genes deduced by analysis of cDNA clones from human fetal liver.</title>
        <authorList>
            <person name="Zhang C."/>
            <person name="Yu Y."/>
            <person name="Zhang S."/>
            <person name="Wei H."/>
            <person name="Bi J."/>
            <person name="Zhou G."/>
            <person name="Dong C."/>
            <person name="Zai Y."/>
            <person name="Xu W."/>
            <person name="Gao F."/>
            <person name="Liu M."/>
            <person name="He F."/>
        </authorList>
    </citation>
    <scope>NUCLEOTIDE SEQUENCE</scope>
    <source>
        <tissue evidence="2">Liver</tissue>
    </source>
</reference>
<name>Q9H3A2_HUMAN</name>
<sequence length="71" mass="8531">MVYPLGPLCPLLSRSHWGSWVSSLSDFEAPRLCVLSYLSLFEQIFFFFYLNWVWKLLQKLDWVQDQIRSDN</sequence>
<keyword evidence="1" id="KW-0472">Membrane</keyword>
<organism evidence="2">
    <name type="scientific">Homo sapiens</name>
    <name type="common">Human</name>
    <dbReference type="NCBI Taxonomy" id="9606"/>
    <lineage>
        <taxon>Eukaryota</taxon>
        <taxon>Metazoa</taxon>
        <taxon>Chordata</taxon>
        <taxon>Craniata</taxon>
        <taxon>Vertebrata</taxon>
        <taxon>Euteleostomi</taxon>
        <taxon>Mammalia</taxon>
        <taxon>Eutheria</taxon>
        <taxon>Euarchontoglires</taxon>
        <taxon>Primates</taxon>
        <taxon>Haplorrhini</taxon>
        <taxon>Catarrhini</taxon>
        <taxon>Hominidae</taxon>
        <taxon>Homo</taxon>
    </lineage>
</organism>
<keyword evidence="1" id="KW-0812">Transmembrane</keyword>
<keyword evidence="1" id="KW-1133">Transmembrane helix</keyword>
<evidence type="ECO:0000313" key="2">
    <source>
        <dbReference type="EMBL" id="AAG35499.1"/>
    </source>
</evidence>
<protein>
    <submittedName>
        <fullName evidence="2">PRO2425</fullName>
    </submittedName>
</protein>
<dbReference type="AlphaFoldDB" id="Q9H3A2"/>
<evidence type="ECO:0000256" key="1">
    <source>
        <dbReference type="SAM" id="Phobius"/>
    </source>
</evidence>
<accession>Q9H3A2</accession>
<proteinExistence type="evidence at transcript level"/>
<feature type="transmembrane region" description="Helical" evidence="1">
    <location>
        <begin position="34"/>
        <end position="54"/>
    </location>
</feature>
<dbReference type="EMBL" id="AF130071">
    <property type="protein sequence ID" value="AAG35499.1"/>
    <property type="molecule type" value="mRNA"/>
</dbReference>